<reference evidence="1 2" key="1">
    <citation type="submission" date="2015-07" db="EMBL/GenBank/DDBJ databases">
        <title>Comparative genomics of the Sigatoka disease complex on banana suggests a link between parallel evolutionary changes in Pseudocercospora fijiensis and Pseudocercospora eumusae and increased virulence on the banana host.</title>
        <authorList>
            <person name="Chang T.-C."/>
            <person name="Salvucci A."/>
            <person name="Crous P.W."/>
            <person name="Stergiopoulos I."/>
        </authorList>
    </citation>
    <scope>NUCLEOTIDE SEQUENCE [LARGE SCALE GENOMIC DNA]</scope>
    <source>
        <strain evidence="1 2">CBS 114824</strain>
    </source>
</reference>
<protein>
    <recommendedName>
        <fullName evidence="3">Protein kinase domain-containing protein</fullName>
    </recommendedName>
</protein>
<organism evidence="1 2">
    <name type="scientific">Pseudocercospora eumusae</name>
    <dbReference type="NCBI Taxonomy" id="321146"/>
    <lineage>
        <taxon>Eukaryota</taxon>
        <taxon>Fungi</taxon>
        <taxon>Dikarya</taxon>
        <taxon>Ascomycota</taxon>
        <taxon>Pezizomycotina</taxon>
        <taxon>Dothideomycetes</taxon>
        <taxon>Dothideomycetidae</taxon>
        <taxon>Mycosphaerellales</taxon>
        <taxon>Mycosphaerellaceae</taxon>
        <taxon>Pseudocercospora</taxon>
    </lineage>
</organism>
<dbReference type="STRING" id="321146.A0A139H9K7"/>
<sequence length="182" mass="19857">MRDIMHENPLANLWQGGSDAPPGEPFIPWKPSDFTAPAEILNYSARLRDLIMSCLEVLPTARPTFRQLRDRILAEVGPDGTDARLARLRDADPEMDARFLDAGPPASVDKYAVGLAIEDLPADVLPASRFRDPPVVTSPVDVTVGGPTGMLAPGAEHENAAVAEFVRSVRSRKRTFDKISED</sequence>
<name>A0A139H9K7_9PEZI</name>
<evidence type="ECO:0000313" key="2">
    <source>
        <dbReference type="Proteomes" id="UP000070133"/>
    </source>
</evidence>
<gene>
    <name evidence="1" type="ORF">AC578_3531</name>
</gene>
<dbReference type="Proteomes" id="UP000070133">
    <property type="component" value="Unassembled WGS sequence"/>
</dbReference>
<evidence type="ECO:0000313" key="1">
    <source>
        <dbReference type="EMBL" id="KXS99121.1"/>
    </source>
</evidence>
<dbReference type="AlphaFoldDB" id="A0A139H9K7"/>
<proteinExistence type="predicted"/>
<dbReference type="EMBL" id="LFZN01000099">
    <property type="protein sequence ID" value="KXS99121.1"/>
    <property type="molecule type" value="Genomic_DNA"/>
</dbReference>
<accession>A0A139H9K7</accession>
<keyword evidence="2" id="KW-1185">Reference proteome</keyword>
<comment type="caution">
    <text evidence="1">The sequence shown here is derived from an EMBL/GenBank/DDBJ whole genome shotgun (WGS) entry which is preliminary data.</text>
</comment>
<evidence type="ECO:0008006" key="3">
    <source>
        <dbReference type="Google" id="ProtNLM"/>
    </source>
</evidence>